<proteinExistence type="predicted"/>
<reference evidence="1 2" key="1">
    <citation type="submission" date="2022-10" db="EMBL/GenBank/DDBJ databases">
        <title>Luteolibacter arcticus strain CCTCC AB 2014275, whole genome shotgun sequencing project.</title>
        <authorList>
            <person name="Zhao G."/>
            <person name="Shen L."/>
        </authorList>
    </citation>
    <scope>NUCLEOTIDE SEQUENCE [LARGE SCALE GENOMIC DNA]</scope>
    <source>
        <strain evidence="1 2">CCTCC AB 2014275</strain>
    </source>
</reference>
<accession>A0ABT3GR10</accession>
<organism evidence="1 2">
    <name type="scientific">Luteolibacter arcticus</name>
    <dbReference type="NCBI Taxonomy" id="1581411"/>
    <lineage>
        <taxon>Bacteria</taxon>
        <taxon>Pseudomonadati</taxon>
        <taxon>Verrucomicrobiota</taxon>
        <taxon>Verrucomicrobiia</taxon>
        <taxon>Verrucomicrobiales</taxon>
        <taxon>Verrucomicrobiaceae</taxon>
        <taxon>Luteolibacter</taxon>
    </lineage>
</organism>
<comment type="caution">
    <text evidence="1">The sequence shown here is derived from an EMBL/GenBank/DDBJ whole genome shotgun (WGS) entry which is preliminary data.</text>
</comment>
<gene>
    <name evidence="1" type="ORF">OKA05_25655</name>
</gene>
<evidence type="ECO:0000313" key="1">
    <source>
        <dbReference type="EMBL" id="MCW1925971.1"/>
    </source>
</evidence>
<evidence type="ECO:0000313" key="2">
    <source>
        <dbReference type="Proteomes" id="UP001320876"/>
    </source>
</evidence>
<evidence type="ECO:0008006" key="3">
    <source>
        <dbReference type="Google" id="ProtNLM"/>
    </source>
</evidence>
<name>A0ABT3GR10_9BACT</name>
<protein>
    <recommendedName>
        <fullName evidence="3">Type II toxin-antitoxin system Phd/YefM family antitoxin</fullName>
    </recommendedName>
</protein>
<dbReference type="Proteomes" id="UP001320876">
    <property type="component" value="Unassembled WGS sequence"/>
</dbReference>
<keyword evidence="2" id="KW-1185">Reference proteome</keyword>
<dbReference type="RefSeq" id="WP_264490080.1">
    <property type="nucleotide sequence ID" value="NZ_JAPDDT010000019.1"/>
</dbReference>
<dbReference type="EMBL" id="JAPDDT010000019">
    <property type="protein sequence ID" value="MCW1925971.1"/>
    <property type="molecule type" value="Genomic_DNA"/>
</dbReference>
<sequence>MRFITDEHGTRIGVLMDLADYESLLGDLHDLGAIVDRRTEPAIPHEELLKLLRAEGLLPD</sequence>